<proteinExistence type="predicted"/>
<feature type="compositionally biased region" description="Gly residues" evidence="1">
    <location>
        <begin position="174"/>
        <end position="183"/>
    </location>
</feature>
<sequence length="183" mass="20857">MRDFFGCYLLFSLAPEGKGRTYIGWTYGLKVHGQPPTAHPTAQRVDKGWGMEDLKIQALQFEWAWQHPLRSVIVRPIAQALGSKKLQGVRGKILLMLSMLHESPWRHFPLTLQYLNPKYEAMIKETVVSAPCHVRVFTAPLEDLPRALDDLDDDEDEDDPDSNEEQDEQEELGEGGVSGRERN</sequence>
<dbReference type="EMBL" id="GL378339">
    <property type="protein sequence ID" value="EFJ48579.1"/>
    <property type="molecule type" value="Genomic_DNA"/>
</dbReference>
<dbReference type="GeneID" id="9619731"/>
<gene>
    <name evidence="2" type="ORF">VOLCADRAFT_117506</name>
</gene>
<feature type="compositionally biased region" description="Acidic residues" evidence="1">
    <location>
        <begin position="150"/>
        <end position="173"/>
    </location>
</feature>
<dbReference type="RefSeq" id="XP_002950378.1">
    <property type="nucleotide sequence ID" value="XM_002950332.1"/>
</dbReference>
<dbReference type="InParanoid" id="D8TVH7"/>
<dbReference type="InterPro" id="IPR050381">
    <property type="entry name" value="SLX1_endonuclease"/>
</dbReference>
<dbReference type="GO" id="GO:0008821">
    <property type="term" value="F:crossover junction DNA endonuclease activity"/>
    <property type="evidence" value="ECO:0007669"/>
    <property type="project" value="TreeGrafter"/>
</dbReference>
<dbReference type="AlphaFoldDB" id="D8TVH7"/>
<evidence type="ECO:0000313" key="2">
    <source>
        <dbReference type="EMBL" id="EFJ48579.1"/>
    </source>
</evidence>
<name>D8TVH7_VOLCA</name>
<feature type="region of interest" description="Disordered" evidence="1">
    <location>
        <begin position="145"/>
        <end position="183"/>
    </location>
</feature>
<accession>D8TVH7</accession>
<dbReference type="eggNOG" id="KOG3005">
    <property type="taxonomic scope" value="Eukaryota"/>
</dbReference>
<dbReference type="KEGG" id="vcn:VOLCADRAFT_117506"/>
<evidence type="ECO:0008006" key="4">
    <source>
        <dbReference type="Google" id="ProtNLM"/>
    </source>
</evidence>
<organism evidence="3">
    <name type="scientific">Volvox carteri f. nagariensis</name>
    <dbReference type="NCBI Taxonomy" id="3068"/>
    <lineage>
        <taxon>Eukaryota</taxon>
        <taxon>Viridiplantae</taxon>
        <taxon>Chlorophyta</taxon>
        <taxon>core chlorophytes</taxon>
        <taxon>Chlorophyceae</taxon>
        <taxon>CS clade</taxon>
        <taxon>Chlamydomonadales</taxon>
        <taxon>Volvocaceae</taxon>
        <taxon>Volvox</taxon>
    </lineage>
</organism>
<evidence type="ECO:0000256" key="1">
    <source>
        <dbReference type="SAM" id="MobiDB-lite"/>
    </source>
</evidence>
<dbReference type="Proteomes" id="UP000001058">
    <property type="component" value="Unassembled WGS sequence"/>
</dbReference>
<dbReference type="STRING" id="3068.D8TVH7"/>
<evidence type="ECO:0000313" key="3">
    <source>
        <dbReference type="Proteomes" id="UP000001058"/>
    </source>
</evidence>
<dbReference type="GO" id="GO:0017108">
    <property type="term" value="F:5'-flap endonuclease activity"/>
    <property type="evidence" value="ECO:0007669"/>
    <property type="project" value="TreeGrafter"/>
</dbReference>
<protein>
    <recommendedName>
        <fullName evidence="4">GIY-YIG domain-containing protein</fullName>
    </recommendedName>
</protein>
<reference evidence="2 3" key="1">
    <citation type="journal article" date="2010" name="Science">
        <title>Genomic analysis of organismal complexity in the multicellular green alga Volvox carteri.</title>
        <authorList>
            <person name="Prochnik S.E."/>
            <person name="Umen J."/>
            <person name="Nedelcu A.M."/>
            <person name="Hallmann A."/>
            <person name="Miller S.M."/>
            <person name="Nishii I."/>
            <person name="Ferris P."/>
            <person name="Kuo A."/>
            <person name="Mitros T."/>
            <person name="Fritz-Laylin L.K."/>
            <person name="Hellsten U."/>
            <person name="Chapman J."/>
            <person name="Simakov O."/>
            <person name="Rensing S.A."/>
            <person name="Terry A."/>
            <person name="Pangilinan J."/>
            <person name="Kapitonov V."/>
            <person name="Jurka J."/>
            <person name="Salamov A."/>
            <person name="Shapiro H."/>
            <person name="Schmutz J."/>
            <person name="Grimwood J."/>
            <person name="Lindquist E."/>
            <person name="Lucas S."/>
            <person name="Grigoriev I.V."/>
            <person name="Schmitt R."/>
            <person name="Kirk D."/>
            <person name="Rokhsar D.S."/>
        </authorList>
    </citation>
    <scope>NUCLEOTIDE SEQUENCE [LARGE SCALE GENOMIC DNA]</scope>
    <source>
        <strain evidence="3">f. Nagariensis / Eve</strain>
    </source>
</reference>
<dbReference type="GO" id="GO:0000724">
    <property type="term" value="P:double-strand break repair via homologous recombination"/>
    <property type="evidence" value="ECO:0007669"/>
    <property type="project" value="TreeGrafter"/>
</dbReference>
<dbReference type="OrthoDB" id="24645at2759"/>
<dbReference type="PANTHER" id="PTHR20208:SF10">
    <property type="entry name" value="STRUCTURE-SPECIFIC ENDONUCLEASE SUBUNIT SLX1"/>
    <property type="match status" value="1"/>
</dbReference>
<keyword evidence="3" id="KW-1185">Reference proteome</keyword>
<dbReference type="PANTHER" id="PTHR20208">
    <property type="entry name" value="STRUCTURE-SPECIFIC ENDONUCLEASE SUBUNIT SLX1"/>
    <property type="match status" value="1"/>
</dbReference>
<feature type="non-terminal residue" evidence="2">
    <location>
        <position position="183"/>
    </location>
</feature>
<dbReference type="GO" id="GO:0033557">
    <property type="term" value="C:Slx1-Slx4 complex"/>
    <property type="evidence" value="ECO:0007669"/>
    <property type="project" value="TreeGrafter"/>
</dbReference>